<keyword evidence="4" id="KW-0677">Repeat</keyword>
<comment type="caution">
    <text evidence="8">Lacks conserved residue(s) required for the propagation of feature annotation.</text>
</comment>
<dbReference type="InterPro" id="IPR008211">
    <property type="entry name" value="Laminin_N"/>
</dbReference>
<dbReference type="InterPro" id="IPR056863">
    <property type="entry name" value="LMN_ATRN_NET-like_EGF"/>
</dbReference>
<feature type="compositionally biased region" description="Basic and acidic residues" evidence="9">
    <location>
        <begin position="974"/>
        <end position="991"/>
    </location>
</feature>
<dbReference type="FunFam" id="2.10.25.10:FF:000090">
    <property type="entry name" value="laminin subunit alpha"/>
    <property type="match status" value="1"/>
</dbReference>
<evidence type="ECO:0000259" key="12">
    <source>
        <dbReference type="PROSITE" id="PS51117"/>
    </source>
</evidence>
<dbReference type="GO" id="GO:0009888">
    <property type="term" value="P:tissue development"/>
    <property type="evidence" value="ECO:0007669"/>
    <property type="project" value="TreeGrafter"/>
</dbReference>
<dbReference type="InterPro" id="IPR050440">
    <property type="entry name" value="Laminin/Netrin_ECM"/>
</dbReference>
<keyword evidence="5 8" id="KW-1015">Disulfide bond</keyword>
<dbReference type="PRINTS" id="PR00011">
    <property type="entry name" value="EGFLAMININ"/>
</dbReference>
<evidence type="ECO:0000256" key="7">
    <source>
        <dbReference type="ARBA" id="ARBA00023292"/>
    </source>
</evidence>
<evidence type="ECO:0000256" key="4">
    <source>
        <dbReference type="ARBA" id="ARBA00022737"/>
    </source>
</evidence>
<evidence type="ECO:0000256" key="5">
    <source>
        <dbReference type="ARBA" id="ARBA00023157"/>
    </source>
</evidence>
<sequence>MVDEDPTSVATWWQSITWPIATYDSTNSFEISIILSFNKLYRFANDMAIVFNSGRPRNMILEKSVDYGKTWTAIQYYARNCGNYLSIDGVASQITKDKLDQVICTTQYSGNVFNPQPGSQVKFPAFTDRLSLLLGTARTDYETYYNSIEQSDILNFLSFTDLRIRLIYPATDADETSRDAIKFLSYYYAISDIEITGRCFCNLHGSSCITENGQVKCVCEHFTDGRECEKCLPMYNNREWKAGTYSPYPSGTANECTKCECNDHAASCVYNGTVGRGVCIDCQHNTTGHQCEECVQGFFPNTTLPLNDTQRCTECSCEALGVTDANSSCIQTTNVLGQVPGQCKCKPLVTGRRCDECDPQYYGLLMEVDPGTCKMCNCDTDGTVGGSNVCGQADGQCPCKPSTDTRTCGVCKDGFYQFPRGMPAQSCLSCGCDPGGSVTKGCDKTSGKCVCKDHITGDKCTTIESNFYVPTVDDFRLEPEGGVASDCTVNDDLWTQEQPFDGTQFAKCPQEKNVTLNFASIVTAGKQMDVSWPYYVGVRYSVNTTESILAMLTVKATGASGATIETIRTLTGVTLPTADYTIPDNSSVEIPLNLTTGISTGVLVTGVTVDIDVRSTYTISLAIQGIQGSTSYINIDSAILVPALTKMNGSTVVASFRTYDESANMAATISLYKTCAGQMVSLQMREATLQETTCRALLQSVGAELNNATIVCGCDPTGTVVGTTCDVVGGQCQCKPGVGGRTCSRCLSGYYNLTIGGCKRCPVLPCPVFTTTSVEITMVTSTMATTAPLVSGSGADEYLGIFIGVGVGTLLIPLLIVICWCYTKRNKTIRINDNIVPAKNANSYDFNEQLATGKMKNKQKANKGFQLNPKDVRINPRTWVAYETEDSCDLDSIPEESSSVENEESASPYIAAHKANGQNAEPQPGKKAPKTVNIEADKLKNKLTNLQDSAKSPFNTFKANSPIRVPEMFADKLKTQAPDKPKRKNLSKDKNVSPMPSLRASRINPASNAMEYVYPEDYNGFTPPREASPVRPSRGAESGARPKTSTDNPSRRIDFFNREKDTNNPRQELLPRSNKTRQYADFGEFDEINGSMV</sequence>
<feature type="transmembrane region" description="Helical" evidence="10">
    <location>
        <begin position="798"/>
        <end position="822"/>
    </location>
</feature>
<accession>A0AAN8KED0</accession>
<feature type="disulfide bond" evidence="8">
    <location>
        <begin position="399"/>
        <end position="408"/>
    </location>
</feature>
<reference evidence="13 14" key="1">
    <citation type="submission" date="2024-01" db="EMBL/GenBank/DDBJ databases">
        <title>The genome of the rayed Mediterranean limpet Patella caerulea (Linnaeus, 1758).</title>
        <authorList>
            <person name="Anh-Thu Weber A."/>
            <person name="Halstead-Nussloch G."/>
        </authorList>
    </citation>
    <scope>NUCLEOTIDE SEQUENCE [LARGE SCALE GENOMIC DNA]</scope>
    <source>
        <strain evidence="13">AATW-2023a</strain>
        <tissue evidence="13">Whole specimen</tissue>
    </source>
</reference>
<evidence type="ECO:0000256" key="1">
    <source>
        <dbReference type="ARBA" id="ARBA00004613"/>
    </source>
</evidence>
<dbReference type="PROSITE" id="PS50027">
    <property type="entry name" value="EGF_LAM_2"/>
    <property type="match status" value="2"/>
</dbReference>
<feature type="domain" description="Laminin EGF-like" evidence="11">
    <location>
        <begin position="376"/>
        <end position="434"/>
    </location>
</feature>
<evidence type="ECO:0000256" key="10">
    <source>
        <dbReference type="SAM" id="Phobius"/>
    </source>
</evidence>
<dbReference type="GO" id="GO:0005576">
    <property type="term" value="C:extracellular region"/>
    <property type="evidence" value="ECO:0007669"/>
    <property type="project" value="UniProtKB-SubCell"/>
</dbReference>
<feature type="region of interest" description="Disordered" evidence="9">
    <location>
        <begin position="974"/>
        <end position="1004"/>
    </location>
</feature>
<keyword evidence="3" id="KW-0732">Signal</keyword>
<comment type="caution">
    <text evidence="13">The sequence shown here is derived from an EMBL/GenBank/DDBJ whole genome shotgun (WGS) entry which is preliminary data.</text>
</comment>
<comment type="subcellular location">
    <subcellularLocation>
        <location evidence="1">Secreted</location>
    </subcellularLocation>
</comment>
<dbReference type="FunFam" id="2.10.25.10:FF:000188">
    <property type="entry name" value="Laminin subunit gamma 2"/>
    <property type="match status" value="1"/>
</dbReference>
<dbReference type="PROSITE" id="PS51117">
    <property type="entry name" value="LAMININ_NTER"/>
    <property type="match status" value="1"/>
</dbReference>
<keyword evidence="6" id="KW-0325">Glycoprotein</keyword>
<evidence type="ECO:0000256" key="9">
    <source>
        <dbReference type="SAM" id="MobiDB-lite"/>
    </source>
</evidence>
<dbReference type="Gene3D" id="2.10.25.10">
    <property type="entry name" value="Laminin"/>
    <property type="match status" value="5"/>
</dbReference>
<keyword evidence="14" id="KW-1185">Reference proteome</keyword>
<evidence type="ECO:0000256" key="2">
    <source>
        <dbReference type="ARBA" id="ARBA00022525"/>
    </source>
</evidence>
<keyword evidence="7 8" id="KW-0424">Laminin EGF-like domain</keyword>
<protein>
    <recommendedName>
        <fullName evidence="15">Laminin EGF-like protein</fullName>
    </recommendedName>
</protein>
<dbReference type="AlphaFoldDB" id="A0AAN8KED0"/>
<dbReference type="SMART" id="SM00136">
    <property type="entry name" value="LamNT"/>
    <property type="match status" value="1"/>
</dbReference>
<dbReference type="PANTHER" id="PTHR10574:SF440">
    <property type="entry name" value="LAMININ EGF-LIKE DOMAIN-CONTAINING PROTEIN"/>
    <property type="match status" value="1"/>
</dbReference>
<dbReference type="SUPFAM" id="SSF57196">
    <property type="entry name" value="EGF/Laminin"/>
    <property type="match status" value="6"/>
</dbReference>
<dbReference type="Pfam" id="PF00053">
    <property type="entry name" value="EGF_laminin"/>
    <property type="match status" value="5"/>
</dbReference>
<feature type="disulfide bond" evidence="8">
    <location>
        <begin position="734"/>
        <end position="743"/>
    </location>
</feature>
<evidence type="ECO:0008006" key="15">
    <source>
        <dbReference type="Google" id="ProtNLM"/>
    </source>
</evidence>
<dbReference type="CDD" id="cd00055">
    <property type="entry name" value="EGF_Lam"/>
    <property type="match status" value="6"/>
</dbReference>
<dbReference type="Gene3D" id="2.60.120.260">
    <property type="entry name" value="Galactose-binding domain-like"/>
    <property type="match status" value="1"/>
</dbReference>
<evidence type="ECO:0000256" key="8">
    <source>
        <dbReference type="PROSITE-ProRule" id="PRU00460"/>
    </source>
</evidence>
<evidence type="ECO:0000256" key="6">
    <source>
        <dbReference type="ARBA" id="ARBA00023180"/>
    </source>
</evidence>
<evidence type="ECO:0000256" key="3">
    <source>
        <dbReference type="ARBA" id="ARBA00022729"/>
    </source>
</evidence>
<dbReference type="Pfam" id="PF00055">
    <property type="entry name" value="Laminin_N"/>
    <property type="match status" value="1"/>
</dbReference>
<dbReference type="SMART" id="SM00180">
    <property type="entry name" value="EGF_Lam"/>
    <property type="match status" value="6"/>
</dbReference>
<evidence type="ECO:0000259" key="11">
    <source>
        <dbReference type="PROSITE" id="PS50027"/>
    </source>
</evidence>
<dbReference type="EMBL" id="JAZGQO010000001">
    <property type="protein sequence ID" value="KAK6194781.1"/>
    <property type="molecule type" value="Genomic_DNA"/>
</dbReference>
<feature type="compositionally biased region" description="Basic and acidic residues" evidence="9">
    <location>
        <begin position="1049"/>
        <end position="1063"/>
    </location>
</feature>
<evidence type="ECO:0000313" key="13">
    <source>
        <dbReference type="EMBL" id="KAK6194781.1"/>
    </source>
</evidence>
<dbReference type="FunFam" id="2.10.25.10:FF:000074">
    <property type="entry name" value="Laminin subunit alpha"/>
    <property type="match status" value="1"/>
</dbReference>
<keyword evidence="10" id="KW-1133">Transmembrane helix</keyword>
<organism evidence="13 14">
    <name type="scientific">Patella caerulea</name>
    <name type="common">Rayed Mediterranean limpet</name>
    <dbReference type="NCBI Taxonomy" id="87958"/>
    <lineage>
        <taxon>Eukaryota</taxon>
        <taxon>Metazoa</taxon>
        <taxon>Spiralia</taxon>
        <taxon>Lophotrochozoa</taxon>
        <taxon>Mollusca</taxon>
        <taxon>Gastropoda</taxon>
        <taxon>Patellogastropoda</taxon>
        <taxon>Patelloidea</taxon>
        <taxon>Patellidae</taxon>
        <taxon>Patella</taxon>
    </lineage>
</organism>
<dbReference type="Pfam" id="PF24973">
    <property type="entry name" value="EGF_LMN_ATRN"/>
    <property type="match status" value="1"/>
</dbReference>
<dbReference type="Proteomes" id="UP001347796">
    <property type="component" value="Unassembled WGS sequence"/>
</dbReference>
<dbReference type="PROSITE" id="PS01248">
    <property type="entry name" value="EGF_LAM_1"/>
    <property type="match status" value="1"/>
</dbReference>
<feature type="domain" description="Laminin EGF-like" evidence="11">
    <location>
        <begin position="712"/>
        <end position="760"/>
    </location>
</feature>
<dbReference type="PANTHER" id="PTHR10574">
    <property type="entry name" value="NETRIN/LAMININ-RELATED"/>
    <property type="match status" value="1"/>
</dbReference>
<feature type="domain" description="Laminin N-terminal" evidence="12">
    <location>
        <begin position="1"/>
        <end position="198"/>
    </location>
</feature>
<evidence type="ECO:0000313" key="14">
    <source>
        <dbReference type="Proteomes" id="UP001347796"/>
    </source>
</evidence>
<dbReference type="InterPro" id="IPR002049">
    <property type="entry name" value="LE_dom"/>
</dbReference>
<keyword evidence="10" id="KW-0812">Transmembrane</keyword>
<dbReference type="GO" id="GO:0009887">
    <property type="term" value="P:animal organ morphogenesis"/>
    <property type="evidence" value="ECO:0007669"/>
    <property type="project" value="TreeGrafter"/>
</dbReference>
<name>A0AAN8KED0_PATCE</name>
<proteinExistence type="predicted"/>
<dbReference type="GO" id="GO:0005604">
    <property type="term" value="C:basement membrane"/>
    <property type="evidence" value="ECO:0007669"/>
    <property type="project" value="UniProtKB-ARBA"/>
</dbReference>
<gene>
    <name evidence="13" type="ORF">SNE40_000340</name>
</gene>
<keyword evidence="10" id="KW-0472">Membrane</keyword>
<feature type="region of interest" description="Disordered" evidence="9">
    <location>
        <begin position="1020"/>
        <end position="1093"/>
    </location>
</feature>
<keyword evidence="2" id="KW-0964">Secreted</keyword>